<dbReference type="RefSeq" id="WP_116184389.1">
    <property type="nucleotide sequence ID" value="NZ_QTJX01000002.1"/>
</dbReference>
<evidence type="ECO:0008006" key="3">
    <source>
        <dbReference type="Google" id="ProtNLM"/>
    </source>
</evidence>
<protein>
    <recommendedName>
        <fullName evidence="3">N-acetyltransferase</fullName>
    </recommendedName>
</protein>
<name>A0A371JQL2_9FLAO</name>
<evidence type="ECO:0000313" key="2">
    <source>
        <dbReference type="Proteomes" id="UP000261828"/>
    </source>
</evidence>
<comment type="caution">
    <text evidence="1">The sequence shown here is derived from an EMBL/GenBank/DDBJ whole genome shotgun (WGS) entry which is preliminary data.</text>
</comment>
<dbReference type="AlphaFoldDB" id="A0A371JQL2"/>
<proteinExistence type="predicted"/>
<keyword evidence="2" id="KW-1185">Reference proteome</keyword>
<dbReference type="OrthoDB" id="1448371at2"/>
<dbReference type="EMBL" id="QTJX01000002">
    <property type="protein sequence ID" value="RDY59776.1"/>
    <property type="molecule type" value="Genomic_DNA"/>
</dbReference>
<organism evidence="1 2">
    <name type="scientific">Flagellimonas nanhaiensis</name>
    <dbReference type="NCBI Taxonomy" id="2292706"/>
    <lineage>
        <taxon>Bacteria</taxon>
        <taxon>Pseudomonadati</taxon>
        <taxon>Bacteroidota</taxon>
        <taxon>Flavobacteriia</taxon>
        <taxon>Flavobacteriales</taxon>
        <taxon>Flavobacteriaceae</taxon>
        <taxon>Flagellimonas</taxon>
    </lineage>
</organism>
<reference evidence="1 2" key="1">
    <citation type="submission" date="2018-08" db="EMBL/GenBank/DDBJ databases">
        <title>Muricauda nanhaiensis sp. nov., isolated from seawater of the South China Sea.</title>
        <authorList>
            <person name="Dang Y."/>
        </authorList>
    </citation>
    <scope>NUCLEOTIDE SEQUENCE [LARGE SCALE GENOMIC DNA]</scope>
    <source>
        <strain evidence="1 2">SM1704</strain>
    </source>
</reference>
<dbReference type="Proteomes" id="UP000261828">
    <property type="component" value="Unassembled WGS sequence"/>
</dbReference>
<sequence>MYENTIVPLIFRSSDSQLFYEFILNGQSASIEYRFIDETRLLLLRATRSKYLGEEVTLALIERIIDHARRMDYEVYAQCPLILQYLKTNKRLGKFVGIKPVVRQQFRDTLNESNIKQYRSK</sequence>
<evidence type="ECO:0000313" key="1">
    <source>
        <dbReference type="EMBL" id="RDY59776.1"/>
    </source>
</evidence>
<dbReference type="InterPro" id="IPR016181">
    <property type="entry name" value="Acyl_CoA_acyltransferase"/>
</dbReference>
<accession>A0A371JQL2</accession>
<dbReference type="SUPFAM" id="SSF55729">
    <property type="entry name" value="Acyl-CoA N-acyltransferases (Nat)"/>
    <property type="match status" value="1"/>
</dbReference>
<dbReference type="Gene3D" id="3.40.630.30">
    <property type="match status" value="1"/>
</dbReference>
<gene>
    <name evidence="1" type="ORF">DX873_10460</name>
</gene>